<feature type="domain" description="Amidohydrolase 3" evidence="1">
    <location>
        <begin position="71"/>
        <end position="570"/>
    </location>
</feature>
<dbReference type="SUPFAM" id="SSF51338">
    <property type="entry name" value="Composite domain of metallo-dependent hydrolases"/>
    <property type="match status" value="1"/>
</dbReference>
<dbReference type="RefSeq" id="WP_184213072.1">
    <property type="nucleotide sequence ID" value="NZ_JACHIP010000001.1"/>
</dbReference>
<gene>
    <name evidence="2" type="ORF">HDF16_000074</name>
</gene>
<dbReference type="InterPro" id="IPR033932">
    <property type="entry name" value="YtcJ-like"/>
</dbReference>
<protein>
    <recommendedName>
        <fullName evidence="1">Amidohydrolase 3 domain-containing protein</fullName>
    </recommendedName>
</protein>
<name>A0A7W7Z8S5_9BACT</name>
<organism evidence="2 3">
    <name type="scientific">Granulicella aggregans</name>
    <dbReference type="NCBI Taxonomy" id="474949"/>
    <lineage>
        <taxon>Bacteria</taxon>
        <taxon>Pseudomonadati</taxon>
        <taxon>Acidobacteriota</taxon>
        <taxon>Terriglobia</taxon>
        <taxon>Terriglobales</taxon>
        <taxon>Acidobacteriaceae</taxon>
        <taxon>Granulicella</taxon>
    </lineage>
</organism>
<proteinExistence type="predicted"/>
<dbReference type="SUPFAM" id="SSF51556">
    <property type="entry name" value="Metallo-dependent hydrolases"/>
    <property type="match status" value="1"/>
</dbReference>
<dbReference type="Proteomes" id="UP000540989">
    <property type="component" value="Unassembled WGS sequence"/>
</dbReference>
<dbReference type="Gene3D" id="3.20.20.140">
    <property type="entry name" value="Metal-dependent hydrolases"/>
    <property type="match status" value="1"/>
</dbReference>
<dbReference type="InterPro" id="IPR013108">
    <property type="entry name" value="Amidohydro_3"/>
</dbReference>
<dbReference type="CDD" id="cd01300">
    <property type="entry name" value="YtcJ_like"/>
    <property type="match status" value="1"/>
</dbReference>
<keyword evidence="3" id="KW-1185">Reference proteome</keyword>
<dbReference type="InterPro" id="IPR032466">
    <property type="entry name" value="Metal_Hydrolase"/>
</dbReference>
<reference evidence="2 3" key="1">
    <citation type="submission" date="2020-08" db="EMBL/GenBank/DDBJ databases">
        <title>Genomic Encyclopedia of Type Strains, Phase IV (KMG-V): Genome sequencing to study the core and pangenomes of soil and plant-associated prokaryotes.</title>
        <authorList>
            <person name="Whitman W."/>
        </authorList>
    </citation>
    <scope>NUCLEOTIDE SEQUENCE [LARGE SCALE GENOMIC DNA]</scope>
    <source>
        <strain evidence="2 3">M8UP14</strain>
    </source>
</reference>
<sequence>MRFALFGLSLVTGVLWGQVAPEPADLVLRHGTVLTVDAKDSVAEAVAIRDGKVVSVGTDTSMGAWIGAKTRVIDLAGKSVTPGLIDTHAHLLSTGADEIVGVDLGRAASLAQLTELVKARVDATPAGEWVQGSRWNEGILAEHRGPTLAELDAISGGHPVLLENVTHHYAIVNSAALAMAKIDVSTKDPAGGRIEHDTTGKPTGMLREEAAVRLVSSHIPAITAEQYKMSLRSGIATMHSEGMTGVKDLNYPVEWSAYKELAGTEGLTIHACSLIWAGYSLESAKAALNEILQARKDEKTLPGGDLKVCGAKILLDGSATGRTAWRYEDYPVDARHPASTGHGFSTIEPDVYNKMVLLFNDAGVSVGTHAIGDRTIDLVVDAYAEALQQKPTVGLRHSIIHAHEPTEHAIAAMAEMQKKYDAGIPETQAEFLWWLGDTLPGSFGLERAQHLMPLATYRKNGMIFAGGSDYGVTPLAARYGLWASVAREPLKGTFGPHPFGMEEAVDVHTALKSYTIWAARQIFAETETGSVETGKWADLAVWDRNPYAVPTADLKEMKCMMTLYKGKVVFERAK</sequence>
<dbReference type="AlphaFoldDB" id="A0A7W7Z8S5"/>
<evidence type="ECO:0000259" key="1">
    <source>
        <dbReference type="Pfam" id="PF07969"/>
    </source>
</evidence>
<comment type="caution">
    <text evidence="2">The sequence shown here is derived from an EMBL/GenBank/DDBJ whole genome shotgun (WGS) entry which is preliminary data.</text>
</comment>
<accession>A0A7W7Z8S5</accession>
<dbReference type="InterPro" id="IPR011059">
    <property type="entry name" value="Metal-dep_hydrolase_composite"/>
</dbReference>
<dbReference type="PANTHER" id="PTHR22642:SF2">
    <property type="entry name" value="PROTEIN LONG AFTER FAR-RED 3"/>
    <property type="match status" value="1"/>
</dbReference>
<evidence type="ECO:0000313" key="3">
    <source>
        <dbReference type="Proteomes" id="UP000540989"/>
    </source>
</evidence>
<dbReference type="GO" id="GO:0016810">
    <property type="term" value="F:hydrolase activity, acting on carbon-nitrogen (but not peptide) bonds"/>
    <property type="evidence" value="ECO:0007669"/>
    <property type="project" value="InterPro"/>
</dbReference>
<dbReference type="PANTHER" id="PTHR22642">
    <property type="entry name" value="IMIDAZOLONEPROPIONASE"/>
    <property type="match status" value="1"/>
</dbReference>
<evidence type="ECO:0000313" key="2">
    <source>
        <dbReference type="EMBL" id="MBB5055405.1"/>
    </source>
</evidence>
<dbReference type="Gene3D" id="2.30.40.10">
    <property type="entry name" value="Urease, subunit C, domain 1"/>
    <property type="match status" value="1"/>
</dbReference>
<dbReference type="Pfam" id="PF07969">
    <property type="entry name" value="Amidohydro_3"/>
    <property type="match status" value="1"/>
</dbReference>
<dbReference type="EMBL" id="JACHIP010000001">
    <property type="protein sequence ID" value="MBB5055405.1"/>
    <property type="molecule type" value="Genomic_DNA"/>
</dbReference>
<dbReference type="Gene3D" id="3.10.310.70">
    <property type="match status" value="1"/>
</dbReference>